<organism evidence="8 9">
    <name type="scientific">Friedmanniomyces simplex</name>
    <dbReference type="NCBI Taxonomy" id="329884"/>
    <lineage>
        <taxon>Eukaryota</taxon>
        <taxon>Fungi</taxon>
        <taxon>Dikarya</taxon>
        <taxon>Ascomycota</taxon>
        <taxon>Pezizomycotina</taxon>
        <taxon>Dothideomycetes</taxon>
        <taxon>Dothideomycetidae</taxon>
        <taxon>Mycosphaerellales</taxon>
        <taxon>Teratosphaeriaceae</taxon>
        <taxon>Friedmanniomyces</taxon>
    </lineage>
</organism>
<evidence type="ECO:0000313" key="8">
    <source>
        <dbReference type="EMBL" id="TKA71704.1"/>
    </source>
</evidence>
<dbReference type="GO" id="GO:0046872">
    <property type="term" value="F:metal ion binding"/>
    <property type="evidence" value="ECO:0007669"/>
    <property type="project" value="UniProtKB-KW"/>
</dbReference>
<feature type="transmembrane region" description="Helical" evidence="7">
    <location>
        <begin position="106"/>
        <end position="125"/>
    </location>
</feature>
<sequence>MPAKDQPSSSQKTTDLLTQTEHKAQQALTVLWNDIPDWLQDSHYIQSGYRPASNSYRTSLASLGYLHNESINVWTHLVGAISAAIAGVILYTHARPRYEMATSEDVMVFACYFLGAVACLGMSATYHAISNHSQAVAKFGNRLDYMGIIFLIWGSFIPSIYYGFSAEPELVRLYWSMITTIGAGTLAVVMLPKFRSPEWRPFRAFMFVAMGLSAAVPVIHGLQMYGPAQLEKQMGLSWVVLQGVLYILGAAIYASRVPERWKPGAFDLVGSSHQIFHVLVVLAAAAHLVGLLKAFDYEHRYRSGLMSAYSAAKKLGGPV</sequence>
<keyword evidence="9" id="KW-1185">Reference proteome</keyword>
<feature type="transmembrane region" description="Helical" evidence="7">
    <location>
        <begin position="145"/>
        <end position="164"/>
    </location>
</feature>
<reference evidence="8 9" key="1">
    <citation type="submission" date="2017-03" db="EMBL/GenBank/DDBJ databases">
        <title>Genomes of endolithic fungi from Antarctica.</title>
        <authorList>
            <person name="Coleine C."/>
            <person name="Masonjones S."/>
            <person name="Stajich J.E."/>
        </authorList>
    </citation>
    <scope>NUCLEOTIDE SEQUENCE [LARGE SCALE GENOMIC DNA]</scope>
    <source>
        <strain evidence="8 9">CCFEE 5184</strain>
    </source>
</reference>
<feature type="binding site" evidence="6">
    <location>
        <position position="277"/>
    </location>
    <ligand>
        <name>Zn(2+)</name>
        <dbReference type="ChEBI" id="CHEBI:29105"/>
    </ligand>
</feature>
<evidence type="ECO:0000256" key="7">
    <source>
        <dbReference type="SAM" id="Phobius"/>
    </source>
</evidence>
<dbReference type="PANTHER" id="PTHR20855">
    <property type="entry name" value="ADIPOR/PROGESTIN RECEPTOR-RELATED"/>
    <property type="match status" value="1"/>
</dbReference>
<keyword evidence="6" id="KW-0479">Metal-binding</keyword>
<evidence type="ECO:0000256" key="6">
    <source>
        <dbReference type="PIRSR" id="PIRSR604254-1"/>
    </source>
</evidence>
<evidence type="ECO:0000313" key="9">
    <source>
        <dbReference type="Proteomes" id="UP000309340"/>
    </source>
</evidence>
<feature type="binding site" evidence="6">
    <location>
        <position position="273"/>
    </location>
    <ligand>
        <name>Zn(2+)</name>
        <dbReference type="ChEBI" id="CHEBI:29105"/>
    </ligand>
</feature>
<dbReference type="GO" id="GO:0038023">
    <property type="term" value="F:signaling receptor activity"/>
    <property type="evidence" value="ECO:0007669"/>
    <property type="project" value="TreeGrafter"/>
</dbReference>
<name>A0A4U0X5I9_9PEZI</name>
<dbReference type="PANTHER" id="PTHR20855:SF52">
    <property type="entry name" value="ADIPONECTIN RECEPTOR PROTEIN"/>
    <property type="match status" value="1"/>
</dbReference>
<proteinExistence type="inferred from homology"/>
<keyword evidence="4 7" id="KW-1133">Transmembrane helix</keyword>
<dbReference type="Pfam" id="PF03006">
    <property type="entry name" value="HlyIII"/>
    <property type="match status" value="1"/>
</dbReference>
<feature type="transmembrane region" description="Helical" evidence="7">
    <location>
        <begin position="173"/>
        <end position="192"/>
    </location>
</feature>
<comment type="subcellular location">
    <subcellularLocation>
        <location evidence="1">Membrane</location>
        <topology evidence="1">Multi-pass membrane protein</topology>
    </subcellularLocation>
</comment>
<keyword evidence="6" id="KW-0862">Zinc</keyword>
<keyword evidence="5 7" id="KW-0472">Membrane</keyword>
<evidence type="ECO:0000256" key="2">
    <source>
        <dbReference type="ARBA" id="ARBA00007018"/>
    </source>
</evidence>
<protein>
    <recommendedName>
        <fullName evidence="10">HlyIII-domain-containing protein</fullName>
    </recommendedName>
</protein>
<comment type="caution">
    <text evidence="8">The sequence shown here is derived from an EMBL/GenBank/DDBJ whole genome shotgun (WGS) entry which is preliminary data.</text>
</comment>
<evidence type="ECO:0000256" key="5">
    <source>
        <dbReference type="ARBA" id="ARBA00023136"/>
    </source>
</evidence>
<evidence type="ECO:0000256" key="4">
    <source>
        <dbReference type="ARBA" id="ARBA00022989"/>
    </source>
</evidence>
<feature type="binding site" evidence="6">
    <location>
        <position position="127"/>
    </location>
    <ligand>
        <name>Zn(2+)</name>
        <dbReference type="ChEBI" id="CHEBI:29105"/>
    </ligand>
</feature>
<keyword evidence="3 7" id="KW-0812">Transmembrane</keyword>
<feature type="transmembrane region" description="Helical" evidence="7">
    <location>
        <begin position="73"/>
        <end position="94"/>
    </location>
</feature>
<dbReference type="GO" id="GO:0016020">
    <property type="term" value="C:membrane"/>
    <property type="evidence" value="ECO:0007669"/>
    <property type="project" value="UniProtKB-SubCell"/>
</dbReference>
<feature type="transmembrane region" description="Helical" evidence="7">
    <location>
        <begin position="275"/>
        <end position="295"/>
    </location>
</feature>
<feature type="transmembrane region" description="Helical" evidence="7">
    <location>
        <begin position="204"/>
        <end position="222"/>
    </location>
</feature>
<comment type="similarity">
    <text evidence="2">Belongs to the ADIPOR family.</text>
</comment>
<dbReference type="GO" id="GO:0006882">
    <property type="term" value="P:intracellular zinc ion homeostasis"/>
    <property type="evidence" value="ECO:0007669"/>
    <property type="project" value="TreeGrafter"/>
</dbReference>
<dbReference type="EMBL" id="NAJQ01000340">
    <property type="protein sequence ID" value="TKA71704.1"/>
    <property type="molecule type" value="Genomic_DNA"/>
</dbReference>
<dbReference type="Proteomes" id="UP000309340">
    <property type="component" value="Unassembled WGS sequence"/>
</dbReference>
<feature type="transmembrane region" description="Helical" evidence="7">
    <location>
        <begin position="234"/>
        <end position="255"/>
    </location>
</feature>
<evidence type="ECO:0008006" key="10">
    <source>
        <dbReference type="Google" id="ProtNLM"/>
    </source>
</evidence>
<gene>
    <name evidence="8" type="ORF">B0A55_07149</name>
</gene>
<accession>A0A4U0X5I9</accession>
<dbReference type="AlphaFoldDB" id="A0A4U0X5I9"/>
<dbReference type="OrthoDB" id="529367at2759"/>
<dbReference type="InterPro" id="IPR004254">
    <property type="entry name" value="AdipoR/HlyIII-related"/>
</dbReference>
<evidence type="ECO:0000256" key="1">
    <source>
        <dbReference type="ARBA" id="ARBA00004141"/>
    </source>
</evidence>
<dbReference type="STRING" id="329884.A0A4U0X5I9"/>
<evidence type="ECO:0000256" key="3">
    <source>
        <dbReference type="ARBA" id="ARBA00022692"/>
    </source>
</evidence>